<organism evidence="7 8">
    <name type="scientific">Deinococcus antarcticus</name>
    <dbReference type="NCBI Taxonomy" id="1298767"/>
    <lineage>
        <taxon>Bacteria</taxon>
        <taxon>Thermotogati</taxon>
        <taxon>Deinococcota</taxon>
        <taxon>Deinococci</taxon>
        <taxon>Deinococcales</taxon>
        <taxon>Deinococcaceae</taxon>
        <taxon>Deinococcus</taxon>
    </lineage>
</organism>
<evidence type="ECO:0000256" key="5">
    <source>
        <dbReference type="ARBA" id="ARBA00023049"/>
    </source>
</evidence>
<accession>A0ABV8AB53</accession>
<dbReference type="Proteomes" id="UP001595748">
    <property type="component" value="Unassembled WGS sequence"/>
</dbReference>
<dbReference type="InterPro" id="IPR028090">
    <property type="entry name" value="JAB_dom_prok"/>
</dbReference>
<comment type="caution">
    <text evidence="7">The sequence shown here is derived from an EMBL/GenBank/DDBJ whole genome shotgun (WGS) entry which is preliminary data.</text>
</comment>
<evidence type="ECO:0000256" key="4">
    <source>
        <dbReference type="ARBA" id="ARBA00022833"/>
    </source>
</evidence>
<dbReference type="EMBL" id="JBHRZF010000218">
    <property type="protein sequence ID" value="MFC3862933.1"/>
    <property type="molecule type" value="Genomic_DNA"/>
</dbReference>
<keyword evidence="3" id="KW-0378">Hydrolase</keyword>
<proteinExistence type="predicted"/>
<evidence type="ECO:0000256" key="1">
    <source>
        <dbReference type="ARBA" id="ARBA00022670"/>
    </source>
</evidence>
<reference evidence="8" key="1">
    <citation type="journal article" date="2019" name="Int. J. Syst. Evol. Microbiol.">
        <title>The Global Catalogue of Microorganisms (GCM) 10K type strain sequencing project: providing services to taxonomists for standard genome sequencing and annotation.</title>
        <authorList>
            <consortium name="The Broad Institute Genomics Platform"/>
            <consortium name="The Broad Institute Genome Sequencing Center for Infectious Disease"/>
            <person name="Wu L."/>
            <person name="Ma J."/>
        </authorList>
    </citation>
    <scope>NUCLEOTIDE SEQUENCE [LARGE SCALE GENOMIC DNA]</scope>
    <source>
        <strain evidence="8">CCTCC AB 2013263</strain>
    </source>
</reference>
<gene>
    <name evidence="7" type="ORF">ACFOPQ_19405</name>
</gene>
<feature type="domain" description="JAB" evidence="6">
    <location>
        <begin position="7"/>
        <end position="108"/>
    </location>
</feature>
<evidence type="ECO:0000259" key="6">
    <source>
        <dbReference type="Pfam" id="PF14464"/>
    </source>
</evidence>
<keyword evidence="5" id="KW-0482">Metalloprotease</keyword>
<keyword evidence="2" id="KW-0479">Metal-binding</keyword>
<dbReference type="CDD" id="cd08070">
    <property type="entry name" value="MPN_like"/>
    <property type="match status" value="1"/>
</dbReference>
<keyword evidence="1" id="KW-0645">Protease</keyword>
<dbReference type="PANTHER" id="PTHR34858">
    <property type="entry name" value="CYSO-CYSTEINE PEPTIDASE"/>
    <property type="match status" value="1"/>
</dbReference>
<dbReference type="SUPFAM" id="SSF102712">
    <property type="entry name" value="JAB1/MPN domain"/>
    <property type="match status" value="1"/>
</dbReference>
<sequence>MHLHLPRALRDNLWSHAVREAPRECVGALGGTWHASEGRAVTFYPLENVAPTPETQYLAHPGHFLRALKAMQAEGLELVALYHSHPYGPGRPSLTDTRLAEYPVPYLIADLKSRALHAYLLPTGERVKVLEE</sequence>
<dbReference type="Gene3D" id="3.40.140.10">
    <property type="entry name" value="Cytidine Deaminase, domain 2"/>
    <property type="match status" value="1"/>
</dbReference>
<name>A0ABV8AB53_9DEIO</name>
<evidence type="ECO:0000256" key="3">
    <source>
        <dbReference type="ARBA" id="ARBA00022801"/>
    </source>
</evidence>
<evidence type="ECO:0000256" key="2">
    <source>
        <dbReference type="ARBA" id="ARBA00022723"/>
    </source>
</evidence>
<evidence type="ECO:0000313" key="8">
    <source>
        <dbReference type="Proteomes" id="UP001595748"/>
    </source>
</evidence>
<keyword evidence="8" id="KW-1185">Reference proteome</keyword>
<keyword evidence="4" id="KW-0862">Zinc</keyword>
<dbReference type="RefSeq" id="WP_380080870.1">
    <property type="nucleotide sequence ID" value="NZ_JBHRZF010000218.1"/>
</dbReference>
<protein>
    <submittedName>
        <fullName evidence="7">Mov34/MPN/PAD-1 family protein</fullName>
    </submittedName>
</protein>
<dbReference type="InterPro" id="IPR051929">
    <property type="entry name" value="VirAsm_ModProt"/>
</dbReference>
<dbReference type="Pfam" id="PF14464">
    <property type="entry name" value="Prok-JAB"/>
    <property type="match status" value="1"/>
</dbReference>
<evidence type="ECO:0000313" key="7">
    <source>
        <dbReference type="EMBL" id="MFC3862933.1"/>
    </source>
</evidence>
<dbReference type="PANTHER" id="PTHR34858:SF1">
    <property type="entry name" value="CYSO-CYSTEINE PEPTIDASE"/>
    <property type="match status" value="1"/>
</dbReference>